<protein>
    <submittedName>
        <fullName evidence="2">Uncharacterized protein</fullName>
    </submittedName>
</protein>
<keyword evidence="3" id="KW-1185">Reference proteome</keyword>
<evidence type="ECO:0000313" key="2">
    <source>
        <dbReference type="EMBL" id="QHJ00013.1"/>
    </source>
</evidence>
<dbReference type="RefSeq" id="WP_160553823.1">
    <property type="nucleotide sequence ID" value="NZ_CP047650.1"/>
</dbReference>
<dbReference type="EMBL" id="CP047650">
    <property type="protein sequence ID" value="QHJ00013.1"/>
    <property type="molecule type" value="Genomic_DNA"/>
</dbReference>
<dbReference type="AlphaFoldDB" id="A0A857JAK4"/>
<dbReference type="KEGG" id="xyk:GT347_19715"/>
<dbReference type="Proteomes" id="UP000464787">
    <property type="component" value="Chromosome"/>
</dbReference>
<name>A0A857JAK4_9BURK</name>
<organism evidence="2 3">
    <name type="scientific">Xylophilus rhododendri</name>
    <dbReference type="NCBI Taxonomy" id="2697032"/>
    <lineage>
        <taxon>Bacteria</taxon>
        <taxon>Pseudomonadati</taxon>
        <taxon>Pseudomonadota</taxon>
        <taxon>Betaproteobacteria</taxon>
        <taxon>Burkholderiales</taxon>
        <taxon>Xylophilus</taxon>
    </lineage>
</organism>
<feature type="region of interest" description="Disordered" evidence="1">
    <location>
        <begin position="1"/>
        <end position="81"/>
    </location>
</feature>
<sequence length="174" mass="18461">MSEPPVIPPPVRPVPPPHRPLHPPRAHASPWTEAWSERGTAVQGEAAEQAPGPALAAAPVPGRQGGDDGGEQGGSGQADGGAEELDWRLQQVADAVGMVCRFEQAQSVWSARIPLDAQLLPDTVLHLSYAPGLLALRFETTQCWVRELLKLQLPALQALVAELLPQGCDASVML</sequence>
<dbReference type="Pfam" id="PF09483">
    <property type="entry name" value="HpaP"/>
    <property type="match status" value="1"/>
</dbReference>
<reference evidence="2 3" key="1">
    <citation type="submission" date="2020-01" db="EMBL/GenBank/DDBJ databases">
        <title>Genome sequencing of strain KACC 21265.</title>
        <authorList>
            <person name="Heo J."/>
            <person name="Kim S.-J."/>
            <person name="Kim J.-S."/>
            <person name="Hong S.-B."/>
            <person name="Kwon S.-W."/>
        </authorList>
    </citation>
    <scope>NUCLEOTIDE SEQUENCE [LARGE SCALE GENOMIC DNA]</scope>
    <source>
        <strain evidence="2 3">KACC 21265</strain>
    </source>
</reference>
<dbReference type="InterPro" id="IPR013390">
    <property type="entry name" value="T3SS_HpaP"/>
</dbReference>
<feature type="compositionally biased region" description="Low complexity" evidence="1">
    <location>
        <begin position="43"/>
        <end position="58"/>
    </location>
</feature>
<evidence type="ECO:0000313" key="3">
    <source>
        <dbReference type="Proteomes" id="UP000464787"/>
    </source>
</evidence>
<accession>A0A857JAK4</accession>
<evidence type="ECO:0000256" key="1">
    <source>
        <dbReference type="SAM" id="MobiDB-lite"/>
    </source>
</evidence>
<proteinExistence type="predicted"/>
<feature type="compositionally biased region" description="Pro residues" evidence="1">
    <location>
        <begin position="1"/>
        <end position="18"/>
    </location>
</feature>
<gene>
    <name evidence="2" type="ORF">GT347_19715</name>
</gene>